<evidence type="ECO:0000313" key="3">
    <source>
        <dbReference type="EMBL" id="ALY08699.1"/>
    </source>
</evidence>
<dbReference type="InterPro" id="IPR054612">
    <property type="entry name" value="Phage_capsid-like_C"/>
</dbReference>
<dbReference type="OrthoDB" id="559at10239"/>
<proteinExistence type="predicted"/>
<evidence type="ECO:0000259" key="2">
    <source>
        <dbReference type="Pfam" id="PF05065"/>
    </source>
</evidence>
<dbReference type="Pfam" id="PF05065">
    <property type="entry name" value="Phage_capsid"/>
    <property type="match status" value="1"/>
</dbReference>
<dbReference type="GO" id="GO:0006508">
    <property type="term" value="P:proteolysis"/>
    <property type="evidence" value="ECO:0007669"/>
    <property type="project" value="UniProtKB-KW"/>
</dbReference>
<dbReference type="KEGG" id="vg:40078970"/>
<dbReference type="SUPFAM" id="SSF56563">
    <property type="entry name" value="Major capsid protein gp5"/>
    <property type="match status" value="1"/>
</dbReference>
<reference evidence="3 4" key="1">
    <citation type="submission" date="2015-11" db="EMBL/GenBank/DDBJ databases">
        <authorList>
            <person name="Aziz R.M."/>
            <person name="Carl E.L."/>
            <person name="Farooq M.A."/>
            <person name="Gal B."/>
            <person name="Garcia Martinez K."/>
            <person name="Mathew K.J."/>
            <person name="Obando D.J."/>
            <person name="Robinson K.M."/>
            <person name="Robinson M.D."/>
            <person name="Sanders L.M."/>
            <person name="Silva M.P."/>
            <person name="Tasnim L."/>
            <person name="Vo M."/>
            <person name="Vo Q.D."/>
            <person name="Simon S.E."/>
            <person name="Hughes L.E."/>
            <person name="Benjamin R.C."/>
            <person name="Bradley K.W."/>
            <person name="Asai D.J."/>
            <person name="Bowman C.A."/>
            <person name="Russell D.A."/>
            <person name="Pope W.H."/>
            <person name="Jacobs-Sera D."/>
            <person name="Hendrix R.W."/>
            <person name="Hatfull G.F."/>
        </authorList>
    </citation>
    <scope>NUCLEOTIDE SEQUENCE [LARGE SCALE GENOMIC DNA]</scope>
</reference>
<protein>
    <submittedName>
        <fullName evidence="3">Major capsid and protease fusion protein</fullName>
    </submittedName>
</protein>
<keyword evidence="3" id="KW-0645">Protease</keyword>
<feature type="region of interest" description="Disordered" evidence="1">
    <location>
        <begin position="205"/>
        <end position="225"/>
    </location>
</feature>
<dbReference type="RefSeq" id="YP_009603101.1">
    <property type="nucleotide sequence ID" value="NC_041948.1"/>
</dbReference>
<evidence type="ECO:0000256" key="1">
    <source>
        <dbReference type="SAM" id="MobiDB-lite"/>
    </source>
</evidence>
<organism evidence="3 4">
    <name type="scientific">Arthrobacter phage Circum</name>
    <dbReference type="NCBI Taxonomy" id="1772295"/>
    <lineage>
        <taxon>Viruses</taxon>
        <taxon>Duplodnaviria</taxon>
        <taxon>Heunggongvirae</taxon>
        <taxon>Uroviricota</taxon>
        <taxon>Caudoviricetes</taxon>
        <taxon>Mudcatvirus</taxon>
        <taxon>Mudcatvirus circum</taxon>
    </lineage>
</organism>
<sequence>MGPKPDFSGWATRSDIVCSDGRTIKDNAFKHQDKIRVPLVWQHQHNTPENVLGHAILENRQGGVYCYGYFNATDAANHISKSLVNGDLDSLSIYANGLRQSSKKEVLHGNITEVSLVLKGANEGAKIENVYIKHSDDHYEPIEDEGIIYSMLPLEHSDTQGDEQMPDLEHAEDQKKTVKEVLDTLTEEQKEAVYYMVGEALDENAEDDDNDAEHGDKEGSSFSEEDLKEIIKHAYTEGAEEMARNVFDQTKGNGPADETVLAHADALEIATKSMSNLAKYGTLQESVLAHAQEYGIENIEILFPDAKAISNSPEIIGRRTEWVAEVLTKTKHSPFSRIKSTAVDLTADEARAKGYVKGNLKKEEIIKLLKRVTTPTTIYKKQKLDRDDIVDIVDFNVVVWLKAEMRLMLDEELARAVLIGDGRESDDEDKVDEDKIRPIAYDADMYAHQVVVASDLAPGEIVETVLRTRTYYKGTGTPTFFTTDAILTDLILEKDKVGRRLYETEQSLAAALRVDKIVTVEVMEDAPDIVGIIVNLADYTIGSDKGGEVNMFDDFDIDYNQQKYLIETRVSGALTKPKSAVVIKRTLGTVVSPVSPSYDGVTHTITIPSIAGVVYSIDGETVSGDVVISETTDVEARPATGYSFPPNTGRDWTFVYTA</sequence>
<evidence type="ECO:0000313" key="4">
    <source>
        <dbReference type="Proteomes" id="UP000222527"/>
    </source>
</evidence>
<dbReference type="EMBL" id="KU160642">
    <property type="protein sequence ID" value="ALY08699.1"/>
    <property type="molecule type" value="Genomic_DNA"/>
</dbReference>
<dbReference type="GeneID" id="40078970"/>
<dbReference type="Proteomes" id="UP000222527">
    <property type="component" value="Segment"/>
</dbReference>
<keyword evidence="4" id="KW-1185">Reference proteome</keyword>
<accession>A0A0U4JQ97</accession>
<gene>
    <name evidence="3" type="primary">12</name>
    <name evidence="3" type="ORF">CIRCUM_12</name>
</gene>
<feature type="domain" description="Phage capsid-like C-terminal" evidence="2">
    <location>
        <begin position="367"/>
        <end position="584"/>
    </location>
</feature>
<name>A0A0U4JQ97_9CAUD</name>
<keyword evidence="3" id="KW-0378">Hydrolase</keyword>
<dbReference type="GO" id="GO:0008233">
    <property type="term" value="F:peptidase activity"/>
    <property type="evidence" value="ECO:0007669"/>
    <property type="project" value="UniProtKB-KW"/>
</dbReference>